<dbReference type="AlphaFoldDB" id="A0A7S0GVW1"/>
<organism evidence="2">
    <name type="scientific">Micromonas pusilla</name>
    <name type="common">Picoplanktonic green alga</name>
    <name type="synonym">Chromulina pusilla</name>
    <dbReference type="NCBI Taxonomy" id="38833"/>
    <lineage>
        <taxon>Eukaryota</taxon>
        <taxon>Viridiplantae</taxon>
        <taxon>Chlorophyta</taxon>
        <taxon>Mamiellophyceae</taxon>
        <taxon>Mamiellales</taxon>
        <taxon>Mamiellaceae</taxon>
        <taxon>Micromonas</taxon>
    </lineage>
</organism>
<gene>
    <name evidence="2" type="ORF">MSP1401_LOCUS10976</name>
</gene>
<accession>A0A7S0GVW1</accession>
<feature type="compositionally biased region" description="Basic and acidic residues" evidence="1">
    <location>
        <begin position="90"/>
        <end position="99"/>
    </location>
</feature>
<proteinExistence type="predicted"/>
<feature type="region of interest" description="Disordered" evidence="1">
    <location>
        <begin position="32"/>
        <end position="104"/>
    </location>
</feature>
<evidence type="ECO:0000256" key="1">
    <source>
        <dbReference type="SAM" id="MobiDB-lite"/>
    </source>
</evidence>
<reference evidence="2" key="1">
    <citation type="submission" date="2021-01" db="EMBL/GenBank/DDBJ databases">
        <authorList>
            <person name="Corre E."/>
            <person name="Pelletier E."/>
            <person name="Niang G."/>
            <person name="Scheremetjew M."/>
            <person name="Finn R."/>
            <person name="Kale V."/>
            <person name="Holt S."/>
            <person name="Cochrane G."/>
            <person name="Meng A."/>
            <person name="Brown T."/>
            <person name="Cohen L."/>
        </authorList>
    </citation>
    <scope>NUCLEOTIDE SEQUENCE</scope>
    <source>
        <strain evidence="2">CCAC1681</strain>
    </source>
</reference>
<feature type="compositionally biased region" description="Low complexity" evidence="1">
    <location>
        <begin position="166"/>
        <end position="182"/>
    </location>
</feature>
<feature type="region of interest" description="Disordered" evidence="1">
    <location>
        <begin position="156"/>
        <end position="182"/>
    </location>
</feature>
<name>A0A7S0GVW1_MICPS</name>
<feature type="compositionally biased region" description="Basic and acidic residues" evidence="1">
    <location>
        <begin position="156"/>
        <end position="165"/>
    </location>
</feature>
<dbReference type="EMBL" id="HBEN01013164">
    <property type="protein sequence ID" value="CAD8449126.1"/>
    <property type="molecule type" value="Transcribed_RNA"/>
</dbReference>
<protein>
    <submittedName>
        <fullName evidence="2">Uncharacterized protein</fullName>
    </submittedName>
</protein>
<sequence>MPFALTTSANVLAARRVEASLTAARSSSRRAARVVPRASDEDVARDSSGYRAGETEGTGLLGKIVSNLPDGRKETAPESYGSRPASKTLAEGRYRRPPPERVGGVTEQAVRGDDFEVVDGPSFGVGTAIGALVALATLGGVYLTVNKISEGPVVKESRRMPERDTAVLPRAVPAPAPAVAAE</sequence>
<evidence type="ECO:0000313" key="2">
    <source>
        <dbReference type="EMBL" id="CAD8449126.1"/>
    </source>
</evidence>